<dbReference type="PANTHER" id="PTHR30204">
    <property type="entry name" value="REDOX-CYCLING DRUG-SENSING TRANSCRIPTIONAL ACTIVATOR SOXR"/>
    <property type="match status" value="1"/>
</dbReference>
<dbReference type="GO" id="GO:0003677">
    <property type="term" value="F:DNA binding"/>
    <property type="evidence" value="ECO:0007669"/>
    <property type="project" value="UniProtKB-KW"/>
</dbReference>
<evidence type="ECO:0000256" key="2">
    <source>
        <dbReference type="SAM" id="MobiDB-lite"/>
    </source>
</evidence>
<protein>
    <recommendedName>
        <fullName evidence="3">HTH merR-type domain-containing protein</fullName>
    </recommendedName>
</protein>
<dbReference type="PANTHER" id="PTHR30204:SF97">
    <property type="entry name" value="MERR FAMILY REGULATORY PROTEIN"/>
    <property type="match status" value="1"/>
</dbReference>
<dbReference type="SUPFAM" id="SSF46955">
    <property type="entry name" value="Putative DNA-binding domain"/>
    <property type="match status" value="1"/>
</dbReference>
<reference evidence="4 5" key="1">
    <citation type="submission" date="2017-03" db="EMBL/GenBank/DDBJ databases">
        <title>Draft genome sequence of Streptomyces scabrisporus NF3, endophyte isolated from Amphipterygium adstringens.</title>
        <authorList>
            <person name="Vazquez M."/>
            <person name="Ceapa C.D."/>
            <person name="Rodriguez Luna D."/>
            <person name="Sanchez Esquivel S."/>
        </authorList>
    </citation>
    <scope>NUCLEOTIDE SEQUENCE [LARGE SCALE GENOMIC DNA]</scope>
    <source>
        <strain evidence="4 5">NF3</strain>
    </source>
</reference>
<keyword evidence="1" id="KW-0238">DNA-binding</keyword>
<dbReference type="GO" id="GO:0003700">
    <property type="term" value="F:DNA-binding transcription factor activity"/>
    <property type="evidence" value="ECO:0007669"/>
    <property type="project" value="InterPro"/>
</dbReference>
<dbReference type="PROSITE" id="PS00552">
    <property type="entry name" value="HTH_MERR_1"/>
    <property type="match status" value="1"/>
</dbReference>
<feature type="region of interest" description="Disordered" evidence="2">
    <location>
        <begin position="1"/>
        <end position="22"/>
    </location>
</feature>
<feature type="compositionally biased region" description="Low complexity" evidence="2">
    <location>
        <begin position="1"/>
        <end position="21"/>
    </location>
</feature>
<feature type="domain" description="HTH merR-type" evidence="3">
    <location>
        <begin position="39"/>
        <end position="106"/>
    </location>
</feature>
<comment type="caution">
    <text evidence="4">The sequence shown here is derived from an EMBL/GenBank/DDBJ whole genome shotgun (WGS) entry which is preliminary data.</text>
</comment>
<dbReference type="InterPro" id="IPR047057">
    <property type="entry name" value="MerR_fam"/>
</dbReference>
<dbReference type="InterPro" id="IPR000551">
    <property type="entry name" value="MerR-type_HTH_dom"/>
</dbReference>
<accession>A0A1T3NV44</accession>
<dbReference type="Pfam" id="PF13411">
    <property type="entry name" value="MerR_1"/>
    <property type="match status" value="1"/>
</dbReference>
<dbReference type="SMART" id="SM00422">
    <property type="entry name" value="HTH_MERR"/>
    <property type="match status" value="1"/>
</dbReference>
<name>A0A1T3NV44_9ACTN</name>
<evidence type="ECO:0000259" key="3">
    <source>
        <dbReference type="PROSITE" id="PS50937"/>
    </source>
</evidence>
<dbReference type="EMBL" id="MWQN01000001">
    <property type="protein sequence ID" value="OPC80664.1"/>
    <property type="molecule type" value="Genomic_DNA"/>
</dbReference>
<dbReference type="STRING" id="159449.B4N89_06565"/>
<evidence type="ECO:0000313" key="5">
    <source>
        <dbReference type="Proteomes" id="UP000190037"/>
    </source>
</evidence>
<dbReference type="InterPro" id="IPR009061">
    <property type="entry name" value="DNA-bd_dom_put_sf"/>
</dbReference>
<evidence type="ECO:0000313" key="4">
    <source>
        <dbReference type="EMBL" id="OPC80664.1"/>
    </source>
</evidence>
<gene>
    <name evidence="4" type="ORF">B4N89_06565</name>
</gene>
<dbReference type="Proteomes" id="UP000190037">
    <property type="component" value="Unassembled WGS sequence"/>
</dbReference>
<evidence type="ECO:0000256" key="1">
    <source>
        <dbReference type="ARBA" id="ARBA00023125"/>
    </source>
</evidence>
<sequence>MAVRTRPGGAPARGGAVDPPVTGGGTVVGREVMRMFLGIGDFARATGLTVKALRWYDEQGVLVPADVDPGTRYRRYSVGQLEQAGVVRALRAAGVPLAEVRIAVAAGGSPQQALHARREAVRVERAREDRALATAERVLAGTELRYEVRLRPARAQAWVGVVEYVATPGGGTEPAGAGAGAGARAGSGVAGGTVADADVAVEEALFDLYASLAADGITPSGPFWLDLGRPAADAGAEVALCLPLSAPVPEGWSVPGRRTIAGVRPAGRELTTDHPVTDDDPDDDTAVHPAFAALVRAAAERGLSIDLGTLRQHCPREVPDAPGSGTSGTAVELSVAVEGTHPTANKAIVDAGTSDT</sequence>
<dbReference type="PROSITE" id="PS50937">
    <property type="entry name" value="HTH_MERR_2"/>
    <property type="match status" value="1"/>
</dbReference>
<keyword evidence="5" id="KW-1185">Reference proteome</keyword>
<dbReference type="AlphaFoldDB" id="A0A1T3NV44"/>
<dbReference type="Gene3D" id="1.10.1660.10">
    <property type="match status" value="1"/>
</dbReference>
<proteinExistence type="predicted"/>
<organism evidence="4 5">
    <name type="scientific">Embleya scabrispora</name>
    <dbReference type="NCBI Taxonomy" id="159449"/>
    <lineage>
        <taxon>Bacteria</taxon>
        <taxon>Bacillati</taxon>
        <taxon>Actinomycetota</taxon>
        <taxon>Actinomycetes</taxon>
        <taxon>Kitasatosporales</taxon>
        <taxon>Streptomycetaceae</taxon>
        <taxon>Embleya</taxon>
    </lineage>
</organism>